<gene>
    <name evidence="1" type="ORF">F0L74_07345</name>
</gene>
<proteinExistence type="predicted"/>
<reference evidence="1 2" key="1">
    <citation type="submission" date="2019-09" db="EMBL/GenBank/DDBJ databases">
        <title>Chitinophaga ginsengihumi sp. nov., isolated from soil of ginseng rhizosphere.</title>
        <authorList>
            <person name="Lee J."/>
        </authorList>
    </citation>
    <scope>NUCLEOTIDE SEQUENCE [LARGE SCALE GENOMIC DNA]</scope>
    <source>
        <strain evidence="1 2">BN140078</strain>
    </source>
</reference>
<reference evidence="1 2" key="2">
    <citation type="submission" date="2019-09" db="EMBL/GenBank/DDBJ databases">
        <authorList>
            <person name="Jin C."/>
        </authorList>
    </citation>
    <scope>NUCLEOTIDE SEQUENCE [LARGE SCALE GENOMIC DNA]</scope>
    <source>
        <strain evidence="1 2">BN140078</strain>
    </source>
</reference>
<dbReference type="AlphaFoldDB" id="A0A5B2W6B0"/>
<protein>
    <submittedName>
        <fullName evidence="1">Uncharacterized protein</fullName>
    </submittedName>
</protein>
<organism evidence="1 2">
    <name type="scientific">Chitinophaga agrisoli</name>
    <dbReference type="NCBI Taxonomy" id="2607653"/>
    <lineage>
        <taxon>Bacteria</taxon>
        <taxon>Pseudomonadati</taxon>
        <taxon>Bacteroidota</taxon>
        <taxon>Chitinophagia</taxon>
        <taxon>Chitinophagales</taxon>
        <taxon>Chitinophagaceae</taxon>
        <taxon>Chitinophaga</taxon>
    </lineage>
</organism>
<sequence>MMIEKKLEEINFLKSQVSALATDKDWDDAFLERVKVDFTYNSNKIEGLTLTYGQTIKLLKDFITPQNAATGELLDLINHQNVLDNVFKNYRSESFTEENIKALHKEHREANHQSYFIEAGISANIYSER</sequence>
<accession>A0A5B2W6B0</accession>
<keyword evidence="2" id="KW-1185">Reference proteome</keyword>
<evidence type="ECO:0000313" key="1">
    <source>
        <dbReference type="EMBL" id="KAA2245759.1"/>
    </source>
</evidence>
<evidence type="ECO:0000313" key="2">
    <source>
        <dbReference type="Proteomes" id="UP000324611"/>
    </source>
</evidence>
<dbReference type="Gene3D" id="1.10.3290.10">
    <property type="entry name" value="Fido-like domain"/>
    <property type="match status" value="1"/>
</dbReference>
<comment type="caution">
    <text evidence="1">The sequence shown here is derived from an EMBL/GenBank/DDBJ whole genome shotgun (WGS) entry which is preliminary data.</text>
</comment>
<dbReference type="EMBL" id="VUOC01000001">
    <property type="protein sequence ID" value="KAA2245759.1"/>
    <property type="molecule type" value="Genomic_DNA"/>
</dbReference>
<name>A0A5B2W6B0_9BACT</name>
<dbReference type="Proteomes" id="UP000324611">
    <property type="component" value="Unassembled WGS sequence"/>
</dbReference>
<dbReference type="RefSeq" id="WP_149837149.1">
    <property type="nucleotide sequence ID" value="NZ_VUOC01000001.1"/>
</dbReference>
<dbReference type="InterPro" id="IPR036597">
    <property type="entry name" value="Fido-like_dom_sf"/>
</dbReference>